<dbReference type="Pfam" id="PF11716">
    <property type="entry name" value="MDMPI_N"/>
    <property type="match status" value="1"/>
</dbReference>
<dbReference type="InterPro" id="IPR017517">
    <property type="entry name" value="Maleyloyr_isom"/>
</dbReference>
<protein>
    <recommendedName>
        <fullName evidence="5">TIGR03083 family protein</fullName>
    </recommendedName>
</protein>
<dbReference type="SUPFAM" id="SSF109854">
    <property type="entry name" value="DinB/YfiT-like putative metalloenzymes"/>
    <property type="match status" value="1"/>
</dbReference>
<dbReference type="InterPro" id="IPR024344">
    <property type="entry name" value="MDMPI_metal-binding"/>
</dbReference>
<dbReference type="PANTHER" id="PTHR40758">
    <property type="entry name" value="CONSERVED PROTEIN"/>
    <property type="match status" value="1"/>
</dbReference>
<evidence type="ECO:0000313" key="3">
    <source>
        <dbReference type="EMBL" id="GGU70757.1"/>
    </source>
</evidence>
<dbReference type="NCBIfam" id="TIGR03083">
    <property type="entry name" value="maleylpyruvate isomerase family mycothiol-dependent enzyme"/>
    <property type="match status" value="1"/>
</dbReference>
<dbReference type="EMBL" id="BMRE01000048">
    <property type="protein sequence ID" value="GGU70757.1"/>
    <property type="molecule type" value="Genomic_DNA"/>
</dbReference>
<proteinExistence type="predicted"/>
<evidence type="ECO:0000259" key="2">
    <source>
        <dbReference type="Pfam" id="PF11716"/>
    </source>
</evidence>
<dbReference type="PANTHER" id="PTHR40758:SF1">
    <property type="entry name" value="CONSERVED PROTEIN"/>
    <property type="match status" value="1"/>
</dbReference>
<gene>
    <name evidence="3" type="ORF">GCM10010178_73060</name>
</gene>
<comment type="caution">
    <text evidence="3">The sequence shown here is derived from an EMBL/GenBank/DDBJ whole genome shotgun (WGS) entry which is preliminary data.</text>
</comment>
<dbReference type="Pfam" id="PF07398">
    <property type="entry name" value="MDMPI_C"/>
    <property type="match status" value="1"/>
</dbReference>
<evidence type="ECO:0000313" key="4">
    <source>
        <dbReference type="Proteomes" id="UP000649573"/>
    </source>
</evidence>
<feature type="domain" description="Mycothiol-dependent maleylpyruvate isomerase metal-binding" evidence="2">
    <location>
        <begin position="9"/>
        <end position="137"/>
    </location>
</feature>
<dbReference type="Gene3D" id="1.20.120.450">
    <property type="entry name" value="dinb family like domain"/>
    <property type="match status" value="1"/>
</dbReference>
<organism evidence="3 4">
    <name type="scientific">Lentzea flava</name>
    <dbReference type="NCBI Taxonomy" id="103732"/>
    <lineage>
        <taxon>Bacteria</taxon>
        <taxon>Bacillati</taxon>
        <taxon>Actinomycetota</taxon>
        <taxon>Actinomycetes</taxon>
        <taxon>Pseudonocardiales</taxon>
        <taxon>Pseudonocardiaceae</taxon>
        <taxon>Lentzea</taxon>
    </lineage>
</organism>
<feature type="domain" description="MDMPI C-terminal" evidence="1">
    <location>
        <begin position="149"/>
        <end position="240"/>
    </location>
</feature>
<accession>A0ABQ2V6T7</accession>
<sequence length="247" mass="27167">MQLMFPDLLRLIDERTAAFCAAVAASDLDAQVPSCPEWTLYDLVQHLGDGRRKWAAIVAAGPASAPPDRTPAVAPRERTAAVAWMAESTRELLTALEEAGPDRGCWTPWGDSQSPQTSGAAARRQLQEITMHTYDAQLTAGDPRPLPDEIALDGVDEFLSTCVATTSAWPHEPAVLDYHVTEGRSWRIWLDADGARHGAVAEDEPDATVHGPAREFLLWFYGRTQGESLKLDGDLRVLDRLVEWEPE</sequence>
<name>A0ABQ2V6T7_9PSEU</name>
<evidence type="ECO:0008006" key="5">
    <source>
        <dbReference type="Google" id="ProtNLM"/>
    </source>
</evidence>
<dbReference type="InterPro" id="IPR034660">
    <property type="entry name" value="DinB/YfiT-like"/>
</dbReference>
<dbReference type="InterPro" id="IPR010872">
    <property type="entry name" value="MDMPI_C-term_domain"/>
</dbReference>
<keyword evidence="4" id="KW-1185">Reference proteome</keyword>
<reference evidence="4" key="1">
    <citation type="journal article" date="2019" name="Int. J. Syst. Evol. Microbiol.">
        <title>The Global Catalogue of Microorganisms (GCM) 10K type strain sequencing project: providing services to taxonomists for standard genome sequencing and annotation.</title>
        <authorList>
            <consortium name="The Broad Institute Genomics Platform"/>
            <consortium name="The Broad Institute Genome Sequencing Center for Infectious Disease"/>
            <person name="Wu L."/>
            <person name="Ma J."/>
        </authorList>
    </citation>
    <scope>NUCLEOTIDE SEQUENCE [LARGE SCALE GENOMIC DNA]</scope>
    <source>
        <strain evidence="4">JCM 3296</strain>
    </source>
</reference>
<evidence type="ECO:0000259" key="1">
    <source>
        <dbReference type="Pfam" id="PF07398"/>
    </source>
</evidence>
<dbReference type="Proteomes" id="UP000649573">
    <property type="component" value="Unassembled WGS sequence"/>
</dbReference>